<dbReference type="InterPro" id="IPR011990">
    <property type="entry name" value="TPR-like_helical_dom_sf"/>
</dbReference>
<dbReference type="Proteomes" id="UP000293345">
    <property type="component" value="Unassembled WGS sequence"/>
</dbReference>
<organism evidence="5 6">
    <name type="scientific">Senegalimassilia faecalis</name>
    <dbReference type="NCBI Taxonomy" id="2509433"/>
    <lineage>
        <taxon>Bacteria</taxon>
        <taxon>Bacillati</taxon>
        <taxon>Actinomycetota</taxon>
        <taxon>Coriobacteriia</taxon>
        <taxon>Coriobacteriales</taxon>
        <taxon>Coriobacteriaceae</taxon>
        <taxon>Senegalimassilia</taxon>
    </lineage>
</organism>
<dbReference type="AlphaFoldDB" id="A0A4Q2K030"/>
<proteinExistence type="predicted"/>
<dbReference type="SMART" id="SM00028">
    <property type="entry name" value="TPR"/>
    <property type="match status" value="6"/>
</dbReference>
<keyword evidence="4" id="KW-0472">Membrane</keyword>
<keyword evidence="4" id="KW-1133">Transmembrane helix</keyword>
<dbReference type="Pfam" id="PF13181">
    <property type="entry name" value="TPR_8"/>
    <property type="match status" value="3"/>
</dbReference>
<keyword evidence="2 3" id="KW-0802">TPR repeat</keyword>
<sequence length="463" mass="49561">MNNQLFQQARSAYAQKDYQGALEAYQQCLQDAANPVAPGEAGQLHHQIGNCLVKLKAPNEAIQSYTQAIADEAYDARGAVHYNLGMAYAALHDYENAVQNFEAAVSDAKYDSSYKAYTGMGNALLKMGKSAEAGMAFRNAALDEANPDPTKALLNLGVCFMALNRPADAVASYESALQFDMQPTMHNRLYANLGQAYVATGQMQKAVNAFEQSIADKTYFLSDSASVDYQRAIAAVAQGTSEITQVMAPVSGAAPAAAGAADTSGIDVPADGSGMYAEQDPYGTQAQPSPYYYTDPYGPEAAGQYDTAAADDRFFSASDEELEQWSRGVAKQERKRKNVGLKVLVVIVLLVLVAFGAGVFMYTQGWGYPSQDSVVTQLFADPDNASSLYSAEVSDSSAASMTDALVKDSAPTINAVEKSMTDSTAYVTASTEGGGQMQYKVSMVRDMIGWKVSNVELYFPSQN</sequence>
<keyword evidence="6" id="KW-1185">Reference proteome</keyword>
<dbReference type="InterPro" id="IPR050498">
    <property type="entry name" value="Ycf3"/>
</dbReference>
<name>A0A4Q2K030_9ACTN</name>
<evidence type="ECO:0000313" key="5">
    <source>
        <dbReference type="EMBL" id="RXZ54606.1"/>
    </source>
</evidence>
<dbReference type="Pfam" id="PF13174">
    <property type="entry name" value="TPR_6"/>
    <property type="match status" value="1"/>
</dbReference>
<dbReference type="Pfam" id="PF13432">
    <property type="entry name" value="TPR_16"/>
    <property type="match status" value="1"/>
</dbReference>
<reference evidence="5 6" key="1">
    <citation type="submission" date="2019-01" db="EMBL/GenBank/DDBJ databases">
        <title>Senegalimassilia sp. nov. KGMB04484 isolated human feces.</title>
        <authorList>
            <person name="Han K.-I."/>
            <person name="Kim J.-S."/>
            <person name="Lee K.C."/>
            <person name="Suh M.K."/>
            <person name="Eom M.K."/>
            <person name="Lee J.H."/>
            <person name="Park S.-H."/>
            <person name="Kang S.W."/>
            <person name="Park J.-E."/>
            <person name="Oh B.S."/>
            <person name="Yu S.Y."/>
            <person name="Choi S.-H."/>
            <person name="Lee D.H."/>
            <person name="Yoon H."/>
            <person name="Kim B.-Y."/>
            <person name="Lee J.H."/>
            <person name="Lee J.-S."/>
        </authorList>
    </citation>
    <scope>NUCLEOTIDE SEQUENCE [LARGE SCALE GENOMIC DNA]</scope>
    <source>
        <strain evidence="5 6">KGMB04484</strain>
    </source>
</reference>
<dbReference type="PANTHER" id="PTHR44858">
    <property type="entry name" value="TETRATRICOPEPTIDE REPEAT PROTEIN 6"/>
    <property type="match status" value="1"/>
</dbReference>
<evidence type="ECO:0000313" key="6">
    <source>
        <dbReference type="Proteomes" id="UP000293345"/>
    </source>
</evidence>
<evidence type="ECO:0000256" key="3">
    <source>
        <dbReference type="PROSITE-ProRule" id="PRU00339"/>
    </source>
</evidence>
<dbReference type="Gene3D" id="1.25.40.10">
    <property type="entry name" value="Tetratricopeptide repeat domain"/>
    <property type="match status" value="2"/>
</dbReference>
<evidence type="ECO:0000256" key="4">
    <source>
        <dbReference type="SAM" id="Phobius"/>
    </source>
</evidence>
<dbReference type="SUPFAM" id="SSF48452">
    <property type="entry name" value="TPR-like"/>
    <property type="match status" value="1"/>
</dbReference>
<feature type="repeat" description="TPR" evidence="3">
    <location>
        <begin position="187"/>
        <end position="220"/>
    </location>
</feature>
<keyword evidence="1" id="KW-0677">Repeat</keyword>
<evidence type="ECO:0000256" key="1">
    <source>
        <dbReference type="ARBA" id="ARBA00022737"/>
    </source>
</evidence>
<dbReference type="InterPro" id="IPR019734">
    <property type="entry name" value="TPR_rpt"/>
</dbReference>
<feature type="transmembrane region" description="Helical" evidence="4">
    <location>
        <begin position="341"/>
        <end position="362"/>
    </location>
</feature>
<dbReference type="PANTHER" id="PTHR44858:SF1">
    <property type="entry name" value="UDP-N-ACETYLGLUCOSAMINE--PEPTIDE N-ACETYLGLUCOSAMINYLTRANSFERASE SPINDLY-RELATED"/>
    <property type="match status" value="1"/>
</dbReference>
<evidence type="ECO:0000256" key="2">
    <source>
        <dbReference type="ARBA" id="ARBA00022803"/>
    </source>
</evidence>
<dbReference type="EMBL" id="SDPW01000001">
    <property type="protein sequence ID" value="RXZ54606.1"/>
    <property type="molecule type" value="Genomic_DNA"/>
</dbReference>
<comment type="caution">
    <text evidence="5">The sequence shown here is derived from an EMBL/GenBank/DDBJ whole genome shotgun (WGS) entry which is preliminary data.</text>
</comment>
<dbReference type="PROSITE" id="PS50005">
    <property type="entry name" value="TPR"/>
    <property type="match status" value="2"/>
</dbReference>
<dbReference type="RefSeq" id="WP_129425147.1">
    <property type="nucleotide sequence ID" value="NZ_SDPW01000001.1"/>
</dbReference>
<feature type="repeat" description="TPR" evidence="3">
    <location>
        <begin position="78"/>
        <end position="111"/>
    </location>
</feature>
<protein>
    <submittedName>
        <fullName evidence="5">Tetratricopeptide repeat protein</fullName>
    </submittedName>
</protein>
<keyword evidence="4" id="KW-0812">Transmembrane</keyword>
<gene>
    <name evidence="5" type="ORF">ET524_09035</name>
</gene>
<dbReference type="OrthoDB" id="3176473at2"/>
<accession>A0A4Q2K030</accession>